<dbReference type="AlphaFoldDB" id="A0A8R1XRQ9"/>
<organism evidence="2 3">
    <name type="scientific">Onchocerca volvulus</name>
    <dbReference type="NCBI Taxonomy" id="6282"/>
    <lineage>
        <taxon>Eukaryota</taxon>
        <taxon>Metazoa</taxon>
        <taxon>Ecdysozoa</taxon>
        <taxon>Nematoda</taxon>
        <taxon>Chromadorea</taxon>
        <taxon>Rhabditida</taxon>
        <taxon>Spirurina</taxon>
        <taxon>Spiruromorpha</taxon>
        <taxon>Filarioidea</taxon>
        <taxon>Onchocercidae</taxon>
        <taxon>Onchocerca</taxon>
    </lineage>
</organism>
<evidence type="ECO:0000313" key="3">
    <source>
        <dbReference type="Proteomes" id="UP000024404"/>
    </source>
</evidence>
<evidence type="ECO:0000256" key="1">
    <source>
        <dbReference type="SAM" id="Phobius"/>
    </source>
</evidence>
<reference evidence="3" key="1">
    <citation type="submission" date="2013-10" db="EMBL/GenBank/DDBJ databases">
        <title>Genome sequencing of Onchocerca volvulus.</title>
        <authorList>
            <person name="Cotton J."/>
            <person name="Tsai J."/>
            <person name="Stanley E."/>
            <person name="Tracey A."/>
            <person name="Holroyd N."/>
            <person name="Lustigman S."/>
            <person name="Berriman M."/>
        </authorList>
    </citation>
    <scope>NUCLEOTIDE SEQUENCE</scope>
</reference>
<keyword evidence="1" id="KW-0472">Membrane</keyword>
<feature type="transmembrane region" description="Helical" evidence="1">
    <location>
        <begin position="783"/>
        <end position="807"/>
    </location>
</feature>
<reference evidence="2" key="2">
    <citation type="submission" date="2022-06" db="UniProtKB">
        <authorList>
            <consortium name="EnsemblMetazoa"/>
        </authorList>
    </citation>
    <scope>IDENTIFICATION</scope>
</reference>
<keyword evidence="1" id="KW-1133">Transmembrane helix</keyword>
<dbReference type="EnsemblMetazoa" id="OVOC12551.1">
    <property type="protein sequence ID" value="OVOC12551.1"/>
    <property type="gene ID" value="WBGene00249360"/>
</dbReference>
<dbReference type="Proteomes" id="UP000024404">
    <property type="component" value="Unassembled WGS sequence"/>
</dbReference>
<keyword evidence="3" id="KW-1185">Reference proteome</keyword>
<accession>A0A8R1XRQ9</accession>
<evidence type="ECO:0000313" key="2">
    <source>
        <dbReference type="EnsemblMetazoa" id="OVOC12551.1"/>
    </source>
</evidence>
<proteinExistence type="predicted"/>
<keyword evidence="1" id="KW-0812">Transmembrane</keyword>
<dbReference type="EMBL" id="CMVM020000516">
    <property type="status" value="NOT_ANNOTATED_CDS"/>
    <property type="molecule type" value="Genomic_DNA"/>
</dbReference>
<sequence length="811" mass="94937">MNCVNSMGRAVVIIVAVIFSQINRELFAFLWFKGAKDYLQKRSFEIYLKQQQNHYREFKDLLPWFKSTMTWTTLVRQYLSDCFPADEKANDPTATTELSELSFPDYYETSIPLGFFRINQAIRNFSILEKDENILVPDYINLHKEIIADEQQRAGFVIHKRLYFRNLVNLGQDCQKEKAPFIFGNQRIFSLMHERNMPFEVPCLTCLKKLPSADVVNTFYMLPRRDVFAPVPFRKRIESFSAYEFDTQKLDRKEASRHVSTTAYPSTLTDSASLKNETNMKQNTIEYSMRNPSLTTKTIQKKKKLTRRQYHRVPFAAFLYNFATKRYTDPNYEDKRTTFRGPFLADRWWDRMVVNGNDLKVAIPTPDGQLRINPDPGRLKQYYPHFNSMTIVCAQQIDDALIETDTIVNVDTLVEDPVDEKPECLFSLHFSEKQKQECTTKYHSFRERREDDYGKLDYRYHISDYQSIPTNFHAILKSEYNLKIDIGYEEWSCCSACCCTKKLCRREFALDKDECRKLESYRTRLAYMSFFKIDPLKKVTLPLNVSQESNYMKEVIMTFDKYLSSDPYFTTGIPIHSTLMITDAYWRKLRKHLIDQMLGKSYAVQKMKGRLGLFVESESCDESEQKLNCEILEKCRQNAQKIRVFGAKMRPMKIPEQLSSKFEECGLELTTETISMNALENFGALKLGYNYLININETYFGAVIKVVWKSGSHQIPNYNYQLPCSLQRIAIAPNKKDLLIIGARKDDSKWPFIGKATMLEDGSDAYFKIILKFARPEIDDPMMMTWIIVIFAIFTILSAIFVIAFVAQFHH</sequence>
<protein>
    <submittedName>
        <fullName evidence="2">Uncharacterized protein</fullName>
    </submittedName>
</protein>
<name>A0A8R1XRQ9_ONCVO</name>